<evidence type="ECO:0000313" key="10">
    <source>
        <dbReference type="Proteomes" id="UP000245884"/>
    </source>
</evidence>
<evidence type="ECO:0000256" key="7">
    <source>
        <dbReference type="ARBA" id="ARBA00022833"/>
    </source>
</evidence>
<dbReference type="PANTHER" id="PTHR11774">
    <property type="entry name" value="GERANYLGERANYL TRANSFERASE TYPE BETA SUBUNIT"/>
    <property type="match status" value="1"/>
</dbReference>
<dbReference type="InterPro" id="IPR001330">
    <property type="entry name" value="Prenyltrans"/>
</dbReference>
<feature type="domain" description="Prenyltransferase alpha-alpha toroid" evidence="8">
    <location>
        <begin position="20"/>
        <end position="332"/>
    </location>
</feature>
<dbReference type="InterPro" id="IPR045089">
    <property type="entry name" value="PGGT1B-like"/>
</dbReference>
<dbReference type="PANTHER" id="PTHR11774:SF4">
    <property type="entry name" value="GERANYLGERANYL TRANSFERASE TYPE-1 SUBUNIT BETA"/>
    <property type="match status" value="1"/>
</dbReference>
<dbReference type="OrthoDB" id="24893at2759"/>
<dbReference type="STRING" id="1569628.A0A316UI70"/>
<accession>A0A316UI70</accession>
<organism evidence="9 10">
    <name type="scientific">Jaminaea rosea</name>
    <dbReference type="NCBI Taxonomy" id="1569628"/>
    <lineage>
        <taxon>Eukaryota</taxon>
        <taxon>Fungi</taxon>
        <taxon>Dikarya</taxon>
        <taxon>Basidiomycota</taxon>
        <taxon>Ustilaginomycotina</taxon>
        <taxon>Exobasidiomycetes</taxon>
        <taxon>Microstromatales</taxon>
        <taxon>Microstromatales incertae sedis</taxon>
        <taxon>Jaminaea</taxon>
    </lineage>
</organism>
<keyword evidence="5" id="KW-0479">Metal-binding</keyword>
<protein>
    <submittedName>
        <fullName evidence="9">Terpenoid cyclases/Protein prenyltransferase</fullName>
    </submittedName>
</protein>
<evidence type="ECO:0000259" key="8">
    <source>
        <dbReference type="Pfam" id="PF00432"/>
    </source>
</evidence>
<evidence type="ECO:0000256" key="3">
    <source>
        <dbReference type="ARBA" id="ARBA00022602"/>
    </source>
</evidence>
<evidence type="ECO:0000313" key="9">
    <source>
        <dbReference type="EMBL" id="PWN24972.1"/>
    </source>
</evidence>
<dbReference type="EMBL" id="KZ819678">
    <property type="protein sequence ID" value="PWN24972.1"/>
    <property type="molecule type" value="Genomic_DNA"/>
</dbReference>
<sequence length="368" mass="40744">MADDVVSSSDSSPQSSRLVLEAKKHASFFLRHLRLLPRPYTSADTQRMTMAFFCLSALDLLGVVEDKIISEEREGYREWIWRLQADSGGFVGSPAISRGEKGNLAMTYTALLNLGILRDDFARLDREGIKALLRETQQLDGSFASCPGSLERDPRFVYCAFAICTMVDDWSGVDVDRALDYLDSCRSYDGVFAQGARQESHGGSTYCAVAAYSMAGALKARFSQRDRRQLASWLMARQSEEGTGEGGGFNGRINKPQDSCYSFWCGAALAILSRHDLIDRKSNVVHLLSLQTAVGGIPKTEDDHPDAMHSYLSLAALAIHREGQDEGEDGRDDWRTRCGLRDGLAQDLDPCLNVGTETVKWIRSCLSR</sequence>
<dbReference type="GO" id="GO:0004662">
    <property type="term" value="F:CAAX-protein geranylgeranyltransferase activity"/>
    <property type="evidence" value="ECO:0007669"/>
    <property type="project" value="TreeGrafter"/>
</dbReference>
<evidence type="ECO:0000256" key="6">
    <source>
        <dbReference type="ARBA" id="ARBA00022737"/>
    </source>
</evidence>
<evidence type="ECO:0000256" key="1">
    <source>
        <dbReference type="ARBA" id="ARBA00001947"/>
    </source>
</evidence>
<dbReference type="Pfam" id="PF00432">
    <property type="entry name" value="Prenyltrans"/>
    <property type="match status" value="1"/>
</dbReference>
<keyword evidence="10" id="KW-1185">Reference proteome</keyword>
<gene>
    <name evidence="9" type="ORF">BDZ90DRAFT_234575</name>
</gene>
<dbReference type="GO" id="GO:0005953">
    <property type="term" value="C:CAAX-protein geranylgeranyltransferase complex"/>
    <property type="evidence" value="ECO:0007669"/>
    <property type="project" value="TreeGrafter"/>
</dbReference>
<proteinExistence type="inferred from homology"/>
<comment type="similarity">
    <text evidence="2">Belongs to the protein prenyltransferase subunit beta family.</text>
</comment>
<keyword evidence="7" id="KW-0862">Zinc</keyword>
<dbReference type="SUPFAM" id="SSF48239">
    <property type="entry name" value="Terpenoid cyclases/Protein prenyltransferases"/>
    <property type="match status" value="1"/>
</dbReference>
<dbReference type="Gene3D" id="1.50.10.20">
    <property type="match status" value="1"/>
</dbReference>
<name>A0A316UI70_9BASI</name>
<reference evidence="9 10" key="1">
    <citation type="journal article" date="2018" name="Mol. Biol. Evol.">
        <title>Broad Genomic Sampling Reveals a Smut Pathogenic Ancestry of the Fungal Clade Ustilaginomycotina.</title>
        <authorList>
            <person name="Kijpornyongpan T."/>
            <person name="Mondo S.J."/>
            <person name="Barry K."/>
            <person name="Sandor L."/>
            <person name="Lee J."/>
            <person name="Lipzen A."/>
            <person name="Pangilinan J."/>
            <person name="LaButti K."/>
            <person name="Hainaut M."/>
            <person name="Henrissat B."/>
            <person name="Grigoriev I.V."/>
            <person name="Spatafora J.W."/>
            <person name="Aime M.C."/>
        </authorList>
    </citation>
    <scope>NUCLEOTIDE SEQUENCE [LARGE SCALE GENOMIC DNA]</scope>
    <source>
        <strain evidence="9 10">MCA 5214</strain>
    </source>
</reference>
<dbReference type="Proteomes" id="UP000245884">
    <property type="component" value="Unassembled WGS sequence"/>
</dbReference>
<keyword evidence="3" id="KW-0637">Prenyltransferase</keyword>
<dbReference type="InterPro" id="IPR008930">
    <property type="entry name" value="Terpenoid_cyclase/PrenylTrfase"/>
</dbReference>
<keyword evidence="4 9" id="KW-0808">Transferase</keyword>
<dbReference type="GeneID" id="37028887"/>
<keyword evidence="6" id="KW-0677">Repeat</keyword>
<dbReference type="AlphaFoldDB" id="A0A316UI70"/>
<evidence type="ECO:0000256" key="5">
    <source>
        <dbReference type="ARBA" id="ARBA00022723"/>
    </source>
</evidence>
<evidence type="ECO:0000256" key="2">
    <source>
        <dbReference type="ARBA" id="ARBA00010497"/>
    </source>
</evidence>
<comment type="cofactor">
    <cofactor evidence="1">
        <name>Zn(2+)</name>
        <dbReference type="ChEBI" id="CHEBI:29105"/>
    </cofactor>
</comment>
<dbReference type="RefSeq" id="XP_025359584.1">
    <property type="nucleotide sequence ID" value="XM_025507064.1"/>
</dbReference>
<dbReference type="GO" id="GO:0046872">
    <property type="term" value="F:metal ion binding"/>
    <property type="evidence" value="ECO:0007669"/>
    <property type="project" value="UniProtKB-KW"/>
</dbReference>
<evidence type="ECO:0000256" key="4">
    <source>
        <dbReference type="ARBA" id="ARBA00022679"/>
    </source>
</evidence>